<dbReference type="Pfam" id="PF01590">
    <property type="entry name" value="GAF"/>
    <property type="match status" value="1"/>
</dbReference>
<dbReference type="CDD" id="cd16922">
    <property type="entry name" value="HATPase_EvgS-ArcB-TorS-like"/>
    <property type="match status" value="1"/>
</dbReference>
<dbReference type="AlphaFoldDB" id="A0A512H838"/>
<dbReference type="EC" id="2.7.13.3" evidence="2"/>
<gene>
    <name evidence="9" type="ORF">ROR02_17500</name>
</gene>
<dbReference type="Gene3D" id="3.30.450.20">
    <property type="entry name" value="PAS domain"/>
    <property type="match status" value="2"/>
</dbReference>
<evidence type="ECO:0000256" key="3">
    <source>
        <dbReference type="ARBA" id="ARBA00022553"/>
    </source>
</evidence>
<dbReference type="EMBL" id="BJZO01000042">
    <property type="protein sequence ID" value="GEO81619.1"/>
    <property type="molecule type" value="Genomic_DNA"/>
</dbReference>
<feature type="compositionally biased region" description="Low complexity" evidence="6">
    <location>
        <begin position="7"/>
        <end position="18"/>
    </location>
</feature>
<dbReference type="InterPro" id="IPR036890">
    <property type="entry name" value="HATPase_C_sf"/>
</dbReference>
<sequence length="861" mass="92908">MRASVRGSSGPTTGSSDTRATNDKGGEGPGMPLAVLDAVPTPIVWVTPPATVAYANRAARAWLGEGGFGPGVSLRNAWPDLATLLDHAMGGVSVAQRIRGPSARGNGSVRVHVEPCPGPEGGAGCVVSVRIEEGGPADPVVGPACAWDSSGRCEAAENAERLRDVAEAAQEWFWETGPDHRFTWFLCSEILPDDGIRPWRALGMDRAALFDTERESPERIESLQADLDAHRPFRDLTYWMRRLDGEGEARLLRSSGKPRFDARGRFLGYRGAATDITREAEVEARARRAETRLMDALNNMADGFVLWDAEDRLVLWNRAYETLLPELAPVLREGATFDDIIARVVDGRAVVDTGTPGSPVVRVRGPAALEACRAHHGRAKGTLEMCDESGRWLVISERRTHDDQVLTTISDMTWRKRMETELARSEAGLRAFHAITTHPGLRLIERLEEVLALGMSQFGLPNGVIARREGTRPEILAAQGPAFAGIGPPHLPPAHQSYCVEVLRRDGPLAIPDAAVDETWCHHPAWTVLGRRAYLGIPVTQGHERVGTLAFFGSDAHPAAFSDAEIQLLRLMAQWVGGEIARHEAERAQDEALEQALVANRSKTEFLANMSHELRTPLNAILGFSEVMAEEIMGPLGSARYRDYARGIHDSGAHLLSIINDILDVSKIEAGQMVLGEERVALGPLIDSALRLVSGRAAEGGVRLNAGPRDGLVRGDGRRLKQVLLNVLSNAVKFTPEGGWVDVEVMRPGPGADLDIVIKDTGIGMSAEDIAIALKPFGQIDSGLARRHEGTGLGLPLARALTEMHGGRLLIASEPGEGTEVRVRLPAGRIEAGSEPLQGHPAPLAAPSSPPVPQRRARTDP</sequence>
<dbReference type="PROSITE" id="PS50109">
    <property type="entry name" value="HIS_KIN"/>
    <property type="match status" value="1"/>
</dbReference>
<evidence type="ECO:0000256" key="2">
    <source>
        <dbReference type="ARBA" id="ARBA00012438"/>
    </source>
</evidence>
<dbReference type="SMART" id="SM00387">
    <property type="entry name" value="HATPase_c"/>
    <property type="match status" value="1"/>
</dbReference>
<dbReference type="InterPro" id="IPR005467">
    <property type="entry name" value="His_kinase_dom"/>
</dbReference>
<dbReference type="InterPro" id="IPR000700">
    <property type="entry name" value="PAS-assoc_C"/>
</dbReference>
<feature type="region of interest" description="Disordered" evidence="6">
    <location>
        <begin position="1"/>
        <end position="33"/>
    </location>
</feature>
<keyword evidence="4" id="KW-0808">Transferase</keyword>
<proteinExistence type="predicted"/>
<dbReference type="Pfam" id="PF12860">
    <property type="entry name" value="PAS_7"/>
    <property type="match status" value="1"/>
</dbReference>
<dbReference type="Proteomes" id="UP000321567">
    <property type="component" value="Unassembled WGS sequence"/>
</dbReference>
<dbReference type="SUPFAM" id="SSF47384">
    <property type="entry name" value="Homodimeric domain of signal transducing histidine kinase"/>
    <property type="match status" value="1"/>
</dbReference>
<dbReference type="GO" id="GO:0005886">
    <property type="term" value="C:plasma membrane"/>
    <property type="evidence" value="ECO:0007669"/>
    <property type="project" value="TreeGrafter"/>
</dbReference>
<keyword evidence="10" id="KW-1185">Reference proteome</keyword>
<dbReference type="InterPro" id="IPR003594">
    <property type="entry name" value="HATPase_dom"/>
</dbReference>
<dbReference type="PRINTS" id="PR00344">
    <property type="entry name" value="BCTRLSENSOR"/>
</dbReference>
<dbReference type="SUPFAM" id="SSF55874">
    <property type="entry name" value="ATPase domain of HSP90 chaperone/DNA topoisomerase II/histidine kinase"/>
    <property type="match status" value="1"/>
</dbReference>
<feature type="region of interest" description="Disordered" evidence="6">
    <location>
        <begin position="826"/>
        <end position="861"/>
    </location>
</feature>
<dbReference type="SUPFAM" id="SSF55781">
    <property type="entry name" value="GAF domain-like"/>
    <property type="match status" value="1"/>
</dbReference>
<evidence type="ECO:0000313" key="9">
    <source>
        <dbReference type="EMBL" id="GEO81619.1"/>
    </source>
</evidence>
<feature type="domain" description="Histidine kinase" evidence="7">
    <location>
        <begin position="609"/>
        <end position="829"/>
    </location>
</feature>
<keyword evidence="3" id="KW-0597">Phosphoprotein</keyword>
<evidence type="ECO:0000256" key="4">
    <source>
        <dbReference type="ARBA" id="ARBA00022679"/>
    </source>
</evidence>
<evidence type="ECO:0000313" key="10">
    <source>
        <dbReference type="Proteomes" id="UP000321567"/>
    </source>
</evidence>
<comment type="caution">
    <text evidence="9">The sequence shown here is derived from an EMBL/GenBank/DDBJ whole genome shotgun (WGS) entry which is preliminary data.</text>
</comment>
<dbReference type="Gene3D" id="3.30.450.40">
    <property type="match status" value="1"/>
</dbReference>
<dbReference type="InterPro" id="IPR029016">
    <property type="entry name" value="GAF-like_dom_sf"/>
</dbReference>
<dbReference type="Gene3D" id="3.30.565.10">
    <property type="entry name" value="Histidine kinase-like ATPase, C-terminal domain"/>
    <property type="match status" value="1"/>
</dbReference>
<evidence type="ECO:0000259" key="8">
    <source>
        <dbReference type="PROSITE" id="PS50113"/>
    </source>
</evidence>
<reference evidence="9 10" key="1">
    <citation type="submission" date="2019-07" db="EMBL/GenBank/DDBJ databases">
        <title>Whole genome shotgun sequence of Rhodospirillum oryzae NBRC 107573.</title>
        <authorList>
            <person name="Hosoyama A."/>
            <person name="Uohara A."/>
            <person name="Ohji S."/>
            <person name="Ichikawa N."/>
        </authorList>
    </citation>
    <scope>NUCLEOTIDE SEQUENCE [LARGE SCALE GENOMIC DNA]</scope>
    <source>
        <strain evidence="9 10">NBRC 107573</strain>
    </source>
</reference>
<dbReference type="InterPro" id="IPR035965">
    <property type="entry name" value="PAS-like_dom_sf"/>
</dbReference>
<dbReference type="SMART" id="SM00388">
    <property type="entry name" value="HisKA"/>
    <property type="match status" value="1"/>
</dbReference>
<dbReference type="Gene3D" id="1.10.287.130">
    <property type="match status" value="1"/>
</dbReference>
<dbReference type="SUPFAM" id="SSF55785">
    <property type="entry name" value="PYP-like sensor domain (PAS domain)"/>
    <property type="match status" value="2"/>
</dbReference>
<evidence type="ECO:0000256" key="5">
    <source>
        <dbReference type="ARBA" id="ARBA00022777"/>
    </source>
</evidence>
<dbReference type="CDD" id="cd00082">
    <property type="entry name" value="HisKA"/>
    <property type="match status" value="1"/>
</dbReference>
<feature type="domain" description="PAC" evidence="8">
    <location>
        <begin position="234"/>
        <end position="288"/>
    </location>
</feature>
<dbReference type="SMART" id="SM00065">
    <property type="entry name" value="GAF"/>
    <property type="match status" value="1"/>
</dbReference>
<dbReference type="PANTHER" id="PTHR43047">
    <property type="entry name" value="TWO-COMPONENT HISTIDINE PROTEIN KINASE"/>
    <property type="match status" value="1"/>
</dbReference>
<accession>A0A512H838</accession>
<evidence type="ECO:0000256" key="6">
    <source>
        <dbReference type="SAM" id="MobiDB-lite"/>
    </source>
</evidence>
<comment type="catalytic activity">
    <reaction evidence="1">
        <text>ATP + protein L-histidine = ADP + protein N-phospho-L-histidine.</text>
        <dbReference type="EC" id="2.7.13.3"/>
    </reaction>
</comment>
<dbReference type="InterPro" id="IPR003018">
    <property type="entry name" value="GAF"/>
</dbReference>
<protein>
    <recommendedName>
        <fullName evidence="2">histidine kinase</fullName>
        <ecNumber evidence="2">2.7.13.3</ecNumber>
    </recommendedName>
</protein>
<evidence type="ECO:0000256" key="1">
    <source>
        <dbReference type="ARBA" id="ARBA00000085"/>
    </source>
</evidence>
<dbReference type="InterPro" id="IPR003661">
    <property type="entry name" value="HisK_dim/P_dom"/>
</dbReference>
<dbReference type="Pfam" id="PF00512">
    <property type="entry name" value="HisKA"/>
    <property type="match status" value="1"/>
</dbReference>
<dbReference type="InterPro" id="IPR036097">
    <property type="entry name" value="HisK_dim/P_sf"/>
</dbReference>
<keyword evidence="5" id="KW-0418">Kinase</keyword>
<organism evidence="9 10">
    <name type="scientific">Pararhodospirillum oryzae</name>
    <dbReference type="NCBI Taxonomy" id="478448"/>
    <lineage>
        <taxon>Bacteria</taxon>
        <taxon>Pseudomonadati</taxon>
        <taxon>Pseudomonadota</taxon>
        <taxon>Alphaproteobacteria</taxon>
        <taxon>Rhodospirillales</taxon>
        <taxon>Rhodospirillaceae</taxon>
        <taxon>Pararhodospirillum</taxon>
    </lineage>
</organism>
<dbReference type="PROSITE" id="PS50113">
    <property type="entry name" value="PAC"/>
    <property type="match status" value="1"/>
</dbReference>
<name>A0A512H838_9PROT</name>
<evidence type="ECO:0000259" key="7">
    <source>
        <dbReference type="PROSITE" id="PS50109"/>
    </source>
</evidence>
<dbReference type="GO" id="GO:0009927">
    <property type="term" value="F:histidine phosphotransfer kinase activity"/>
    <property type="evidence" value="ECO:0007669"/>
    <property type="project" value="TreeGrafter"/>
</dbReference>
<dbReference type="Pfam" id="PF02518">
    <property type="entry name" value="HATPase_c"/>
    <property type="match status" value="1"/>
</dbReference>
<dbReference type="GO" id="GO:0000155">
    <property type="term" value="F:phosphorelay sensor kinase activity"/>
    <property type="evidence" value="ECO:0007669"/>
    <property type="project" value="InterPro"/>
</dbReference>
<dbReference type="PANTHER" id="PTHR43047:SF72">
    <property type="entry name" value="OSMOSENSING HISTIDINE PROTEIN KINASE SLN1"/>
    <property type="match status" value="1"/>
</dbReference>
<dbReference type="InterPro" id="IPR004358">
    <property type="entry name" value="Sig_transdc_His_kin-like_C"/>
</dbReference>